<evidence type="ECO:0000256" key="2">
    <source>
        <dbReference type="ARBA" id="ARBA00005992"/>
    </source>
</evidence>
<evidence type="ECO:0000256" key="5">
    <source>
        <dbReference type="ARBA" id="ARBA00022984"/>
    </source>
</evidence>
<evidence type="ECO:0000256" key="7">
    <source>
        <dbReference type="PROSITE-ProRule" id="PRU01373"/>
    </source>
</evidence>
<keyword evidence="6 7" id="KW-0961">Cell wall biogenesis/degradation</keyword>
<dbReference type="Proteomes" id="UP000295649">
    <property type="component" value="Unassembled WGS sequence"/>
</dbReference>
<feature type="region of interest" description="Disordered" evidence="8">
    <location>
        <begin position="567"/>
        <end position="590"/>
    </location>
</feature>
<dbReference type="InterPro" id="IPR036366">
    <property type="entry name" value="PGBDSf"/>
</dbReference>
<dbReference type="CDD" id="cd16913">
    <property type="entry name" value="YkuD_like"/>
    <property type="match status" value="1"/>
</dbReference>
<dbReference type="InterPro" id="IPR052905">
    <property type="entry name" value="LD-transpeptidase_YkuD-like"/>
</dbReference>
<evidence type="ECO:0000256" key="8">
    <source>
        <dbReference type="SAM" id="MobiDB-lite"/>
    </source>
</evidence>
<dbReference type="PANTHER" id="PTHR41533">
    <property type="entry name" value="L,D-TRANSPEPTIDASE HI_1667-RELATED"/>
    <property type="match status" value="1"/>
</dbReference>
<proteinExistence type="inferred from homology"/>
<evidence type="ECO:0000259" key="9">
    <source>
        <dbReference type="PROSITE" id="PS52029"/>
    </source>
</evidence>
<comment type="caution">
    <text evidence="10">The sequence shown here is derived from an EMBL/GenBank/DDBJ whole genome shotgun (WGS) entry which is preliminary data.</text>
</comment>
<keyword evidence="4 7" id="KW-0133">Cell shape</keyword>
<feature type="active site" description="Proton donor/acceptor" evidence="7">
    <location>
        <position position="465"/>
    </location>
</feature>
<dbReference type="RefSeq" id="WP_243692541.1">
    <property type="nucleotide sequence ID" value="NZ_SMCN01000006.1"/>
</dbReference>
<name>A0ABY2CNR0_METMH</name>
<keyword evidence="3" id="KW-0808">Transferase</keyword>
<dbReference type="InterPro" id="IPR045380">
    <property type="entry name" value="LD_TPept_scaffold_dom"/>
</dbReference>
<evidence type="ECO:0000256" key="4">
    <source>
        <dbReference type="ARBA" id="ARBA00022960"/>
    </source>
</evidence>
<comment type="similarity">
    <text evidence="2">Belongs to the YkuD family.</text>
</comment>
<dbReference type="SUPFAM" id="SSF141523">
    <property type="entry name" value="L,D-transpeptidase catalytic domain-like"/>
    <property type="match status" value="1"/>
</dbReference>
<dbReference type="PANTHER" id="PTHR41533:SF2">
    <property type="entry name" value="BLR7131 PROTEIN"/>
    <property type="match status" value="1"/>
</dbReference>
<protein>
    <submittedName>
        <fullName evidence="10">Murein L,D-transpeptidase YcbB/YkuD</fullName>
    </submittedName>
</protein>
<dbReference type="EMBL" id="SMCN01000006">
    <property type="protein sequence ID" value="TCV84894.1"/>
    <property type="molecule type" value="Genomic_DNA"/>
</dbReference>
<gene>
    <name evidence="10" type="ORF">EDE11_1065</name>
</gene>
<dbReference type="Pfam" id="PF03734">
    <property type="entry name" value="YkuD"/>
    <property type="match status" value="1"/>
</dbReference>
<dbReference type="Gene3D" id="2.40.440.10">
    <property type="entry name" value="L,D-transpeptidase catalytic domain-like"/>
    <property type="match status" value="1"/>
</dbReference>
<feature type="active site" description="Nucleophile" evidence="7">
    <location>
        <position position="484"/>
    </location>
</feature>
<dbReference type="Pfam" id="PF01471">
    <property type="entry name" value="PG_binding_1"/>
    <property type="match status" value="1"/>
</dbReference>
<dbReference type="Gene3D" id="1.10.101.10">
    <property type="entry name" value="PGBD-like superfamily/PGBD"/>
    <property type="match status" value="1"/>
</dbReference>
<comment type="pathway">
    <text evidence="1 7">Cell wall biogenesis; peptidoglycan biosynthesis.</text>
</comment>
<evidence type="ECO:0000256" key="1">
    <source>
        <dbReference type="ARBA" id="ARBA00004752"/>
    </source>
</evidence>
<sequence>MITKSHALKDSRPRYTWLALVACIYCAGTERALSAEMPVATPEPALPVINSVSEIVNPIPADNPIGAILLSKQHPLLMRADFSRVSELVSQIYLSSQFQPIWFTANRAEKNLNDLLSILNNAPNDALNPANYDVERLKQLISGQNPDSTTVASYDVALTVSLVRYLHDLRQGQVDPRDVEYPVHIAPKPALDLAGLLKQHMASQTLTEVVGQFEPKTKQYQQLKQILTRLQQLGNQASSDEFKPGKMLRPGDKHPHIVYLRQRLRGMDLLDNSAATDSKIYDNDLVTAVKKVQQQQGLTADGVIGATTAALFNQSSSEKIAQIALAMERARWIPDTTDGPMIVVNIPAFELWAFNSIDDPNPLNMKVVVGKSPSNQTPVLWEEMKYLEFMPYWNIPKTIYEKEILPKAANNEGYLASQDIELVRHQNSEEKGGGSYLRARQRPGKKNPLGRVKFVFPNTADVYLHDTPGHAAFNRPRRDLSHGCVRVSAPEQLAQFVLGDQAGWDKESIKQAMSAPKTRHVTLKRAVPVLFYYGTTFVDHQNQLRFYPDVYGQDEQLKKALNKIHAPKTANSSPNNQLVMNKSTDVAPNP</sequence>
<feature type="compositionally biased region" description="Polar residues" evidence="8">
    <location>
        <begin position="569"/>
        <end position="590"/>
    </location>
</feature>
<evidence type="ECO:0000313" key="10">
    <source>
        <dbReference type="EMBL" id="TCV84894.1"/>
    </source>
</evidence>
<dbReference type="SUPFAM" id="SSF47090">
    <property type="entry name" value="PGBD-like"/>
    <property type="match status" value="1"/>
</dbReference>
<accession>A0ABY2CNR0</accession>
<organism evidence="10 11">
    <name type="scientific">Methylomonas methanica</name>
    <dbReference type="NCBI Taxonomy" id="421"/>
    <lineage>
        <taxon>Bacteria</taxon>
        <taxon>Pseudomonadati</taxon>
        <taxon>Pseudomonadota</taxon>
        <taxon>Gammaproteobacteria</taxon>
        <taxon>Methylococcales</taxon>
        <taxon>Methylococcaceae</taxon>
        <taxon>Methylomonas</taxon>
    </lineage>
</organism>
<dbReference type="InterPro" id="IPR005490">
    <property type="entry name" value="LD_TPept_cat_dom"/>
</dbReference>
<evidence type="ECO:0000256" key="3">
    <source>
        <dbReference type="ARBA" id="ARBA00022679"/>
    </source>
</evidence>
<evidence type="ECO:0000256" key="6">
    <source>
        <dbReference type="ARBA" id="ARBA00023316"/>
    </source>
</evidence>
<feature type="domain" description="L,D-TPase catalytic" evidence="9">
    <location>
        <begin position="340"/>
        <end position="509"/>
    </location>
</feature>
<reference evidence="10 11" key="1">
    <citation type="submission" date="2019-03" db="EMBL/GenBank/DDBJ databases">
        <title>Systems level insights into methane cycling in arid and semi-arid ecosystems.</title>
        <authorList>
            <person name="Kalyuzhnaya M."/>
        </authorList>
    </citation>
    <scope>NUCLEOTIDE SEQUENCE [LARGE SCALE GENOMIC DNA]</scope>
    <source>
        <strain evidence="10 11">S-1</strain>
    </source>
</reference>
<dbReference type="Pfam" id="PF20142">
    <property type="entry name" value="Scaffold"/>
    <property type="match status" value="1"/>
</dbReference>
<evidence type="ECO:0000313" key="11">
    <source>
        <dbReference type="Proteomes" id="UP000295649"/>
    </source>
</evidence>
<keyword evidence="5 7" id="KW-0573">Peptidoglycan synthesis</keyword>
<keyword evidence="11" id="KW-1185">Reference proteome</keyword>
<dbReference type="InterPro" id="IPR002477">
    <property type="entry name" value="Peptidoglycan-bd-like"/>
</dbReference>
<dbReference type="InterPro" id="IPR038063">
    <property type="entry name" value="Transpep_catalytic_dom"/>
</dbReference>
<dbReference type="PROSITE" id="PS52029">
    <property type="entry name" value="LD_TPASE"/>
    <property type="match status" value="1"/>
</dbReference>
<dbReference type="InterPro" id="IPR036365">
    <property type="entry name" value="PGBD-like_sf"/>
</dbReference>